<dbReference type="Pfam" id="PF00618">
    <property type="entry name" value="RasGEF_N"/>
    <property type="match status" value="1"/>
</dbReference>
<feature type="domain" description="PH" evidence="4">
    <location>
        <begin position="466"/>
        <end position="586"/>
    </location>
</feature>
<evidence type="ECO:0000259" key="7">
    <source>
        <dbReference type="PROSITE" id="PS50212"/>
    </source>
</evidence>
<dbReference type="InterPro" id="IPR011993">
    <property type="entry name" value="PH-like_dom_sf"/>
</dbReference>
<feature type="compositionally biased region" description="Polar residues" evidence="3">
    <location>
        <begin position="1247"/>
        <end position="1264"/>
    </location>
</feature>
<dbReference type="Gene3D" id="2.30.29.30">
    <property type="entry name" value="Pleckstrin-homology domain (PH domain)/Phosphotyrosine-binding domain (PTB)"/>
    <property type="match status" value="1"/>
</dbReference>
<dbReference type="SMART" id="SM00325">
    <property type="entry name" value="RhoGEF"/>
    <property type="match status" value="1"/>
</dbReference>
<dbReference type="GO" id="GO:0005085">
    <property type="term" value="F:guanyl-nucleotide exchange factor activity"/>
    <property type="evidence" value="ECO:0007669"/>
    <property type="project" value="UniProtKB-KW"/>
</dbReference>
<dbReference type="Pfam" id="PF00617">
    <property type="entry name" value="RasGEF"/>
    <property type="match status" value="1"/>
</dbReference>
<dbReference type="CDD" id="cd06224">
    <property type="entry name" value="REM"/>
    <property type="match status" value="1"/>
</dbReference>
<protein>
    <submittedName>
        <fullName evidence="9">RasGEF domain-containing protein</fullName>
    </submittedName>
</protein>
<evidence type="ECO:0000259" key="4">
    <source>
        <dbReference type="PROSITE" id="PS50003"/>
    </source>
</evidence>
<reference evidence="8" key="2">
    <citation type="journal article" date="2016" name="Mol. Ecol.">
        <title>Population genomics of the filarial nematode parasite Wuchereria bancrofti from mosquitoes.</title>
        <authorList>
            <person name="Small S.T."/>
            <person name="Reimer L.J."/>
            <person name="Tisch D.J."/>
            <person name="King C.L."/>
            <person name="Christensen B.M."/>
            <person name="Siba P.M."/>
            <person name="Kazura J.W."/>
            <person name="Serre D."/>
            <person name="Zimmerman P.A."/>
        </authorList>
    </citation>
    <scope>NUCLEOTIDE SEQUENCE</scope>
    <source>
        <strain evidence="8">pt0022</strain>
    </source>
</reference>
<feature type="domain" description="Ras-GEF" evidence="5">
    <location>
        <begin position="857"/>
        <end position="1117"/>
    </location>
</feature>
<evidence type="ECO:0000313" key="9">
    <source>
        <dbReference type="WBParaSite" id="mrna-Wban_05658"/>
    </source>
</evidence>
<dbReference type="Proteomes" id="UP000093561">
    <property type="component" value="Unassembled WGS sequence"/>
</dbReference>
<feature type="region of interest" description="Disordered" evidence="3">
    <location>
        <begin position="1143"/>
        <end position="1164"/>
    </location>
</feature>
<evidence type="ECO:0000313" key="8">
    <source>
        <dbReference type="Proteomes" id="UP000093561"/>
    </source>
</evidence>
<dbReference type="GO" id="GO:0007265">
    <property type="term" value="P:Ras protein signal transduction"/>
    <property type="evidence" value="ECO:0007669"/>
    <property type="project" value="TreeGrafter"/>
</dbReference>
<keyword evidence="1 2" id="KW-0344">Guanine-nucleotide releasing factor</keyword>
<dbReference type="Gene3D" id="6.10.250.3060">
    <property type="match status" value="1"/>
</dbReference>
<dbReference type="InterPro" id="IPR001895">
    <property type="entry name" value="RASGEF_cat_dom"/>
</dbReference>
<dbReference type="PROSITE" id="PS50010">
    <property type="entry name" value="DH_2"/>
    <property type="match status" value="1"/>
</dbReference>
<dbReference type="InterPro" id="IPR035899">
    <property type="entry name" value="DBL_dom_sf"/>
</dbReference>
<dbReference type="CDD" id="cd01261">
    <property type="entry name" value="PH_SOS"/>
    <property type="match status" value="1"/>
</dbReference>
<dbReference type="SMART" id="SM00147">
    <property type="entry name" value="RasGEF"/>
    <property type="match status" value="1"/>
</dbReference>
<feature type="region of interest" description="Disordered" evidence="3">
    <location>
        <begin position="1387"/>
        <end position="1465"/>
    </location>
</feature>
<dbReference type="Pfam" id="PF00621">
    <property type="entry name" value="RhoGEF"/>
    <property type="match status" value="1"/>
</dbReference>
<dbReference type="GO" id="GO:0046982">
    <property type="term" value="F:protein heterodimerization activity"/>
    <property type="evidence" value="ECO:0007669"/>
    <property type="project" value="InterPro"/>
</dbReference>
<dbReference type="Gene3D" id="1.20.870.10">
    <property type="entry name" value="Son of sevenless (SoS) protein Chain: S domain 1"/>
    <property type="match status" value="1"/>
</dbReference>
<feature type="domain" description="N-terminal Ras-GEF" evidence="7">
    <location>
        <begin position="636"/>
        <end position="809"/>
    </location>
</feature>
<proteinExistence type="predicted"/>
<accession>A0AAF5PU72</accession>
<evidence type="ECO:0000256" key="3">
    <source>
        <dbReference type="SAM" id="MobiDB-lite"/>
    </source>
</evidence>
<dbReference type="SMART" id="SM00229">
    <property type="entry name" value="RasGEFN"/>
    <property type="match status" value="1"/>
</dbReference>
<dbReference type="CDD" id="cd00155">
    <property type="entry name" value="RasGEF"/>
    <property type="match status" value="1"/>
</dbReference>
<evidence type="ECO:0000256" key="2">
    <source>
        <dbReference type="PROSITE-ProRule" id="PRU00168"/>
    </source>
</evidence>
<name>A0AAF5PU72_WUCBA</name>
<dbReference type="Gene3D" id="1.10.840.10">
    <property type="entry name" value="Ras guanine-nucleotide exchange factors catalytic domain"/>
    <property type="match status" value="2"/>
</dbReference>
<dbReference type="InterPro" id="IPR023578">
    <property type="entry name" value="Ras_GEF_dom_sf"/>
</dbReference>
<dbReference type="PANTHER" id="PTHR23113">
    <property type="entry name" value="GUANINE NUCLEOTIDE EXCHANGE FACTOR"/>
    <property type="match status" value="1"/>
</dbReference>
<evidence type="ECO:0000256" key="1">
    <source>
        <dbReference type="ARBA" id="ARBA00022658"/>
    </source>
</evidence>
<reference evidence="9" key="3">
    <citation type="submission" date="2024-02" db="UniProtKB">
        <authorList>
            <consortium name="WormBaseParasite"/>
        </authorList>
    </citation>
    <scope>IDENTIFICATION</scope>
    <source>
        <strain evidence="9">pt0022</strain>
    </source>
</reference>
<dbReference type="PANTHER" id="PTHR23113:SF363">
    <property type="entry name" value="PROTEIN SON OF SEVENLESS"/>
    <property type="match status" value="1"/>
</dbReference>
<dbReference type="InterPro" id="IPR008937">
    <property type="entry name" value="Ras-like_GEF"/>
</dbReference>
<feature type="compositionally biased region" description="Basic residues" evidence="3">
    <location>
        <begin position="1454"/>
        <end position="1465"/>
    </location>
</feature>
<dbReference type="SUPFAM" id="SSF48065">
    <property type="entry name" value="DBL homology domain (DH-domain)"/>
    <property type="match status" value="1"/>
</dbReference>
<dbReference type="PROSITE" id="PS50212">
    <property type="entry name" value="RASGEF_NTER"/>
    <property type="match status" value="1"/>
</dbReference>
<organism evidence="8 9">
    <name type="scientific">Wuchereria bancrofti</name>
    <dbReference type="NCBI Taxonomy" id="6293"/>
    <lineage>
        <taxon>Eukaryota</taxon>
        <taxon>Metazoa</taxon>
        <taxon>Ecdysozoa</taxon>
        <taxon>Nematoda</taxon>
        <taxon>Chromadorea</taxon>
        <taxon>Rhabditida</taxon>
        <taxon>Spirurina</taxon>
        <taxon>Spiruromorpha</taxon>
        <taxon>Filarioidea</taxon>
        <taxon>Onchocercidae</taxon>
        <taxon>Wuchereria</taxon>
    </lineage>
</organism>
<dbReference type="InterPro" id="IPR036964">
    <property type="entry name" value="RASGEF_cat_dom_sf"/>
</dbReference>
<feature type="region of interest" description="Disordered" evidence="3">
    <location>
        <begin position="1210"/>
        <end position="1302"/>
    </location>
</feature>
<feature type="domain" description="DH" evidence="6">
    <location>
        <begin position="222"/>
        <end position="415"/>
    </location>
</feature>
<reference evidence="8" key="1">
    <citation type="submission" date="2015-03" db="EMBL/GenBank/DDBJ databases">
        <title>Wuchereria bancrofti Genome Sequencing Papua New Guinea Strain.</title>
        <authorList>
            <person name="Small S.T."/>
            <person name="Serre D."/>
            <person name="Zimmerman P.A."/>
        </authorList>
    </citation>
    <scope>NUCLEOTIDE SEQUENCE [LARGE SCALE GENOMIC DNA]</scope>
    <source>
        <strain evidence="8">pt0022</strain>
    </source>
</reference>
<dbReference type="SMART" id="SM00233">
    <property type="entry name" value="PH"/>
    <property type="match status" value="1"/>
</dbReference>
<feature type="compositionally biased region" description="Low complexity" evidence="3">
    <location>
        <begin position="1390"/>
        <end position="1399"/>
    </location>
</feature>
<dbReference type="InterPro" id="IPR000651">
    <property type="entry name" value="Ras-like_Gua-exchang_fac_N"/>
</dbReference>
<feature type="compositionally biased region" description="Polar residues" evidence="3">
    <location>
        <begin position="1147"/>
        <end position="1158"/>
    </location>
</feature>
<dbReference type="GO" id="GO:0005886">
    <property type="term" value="C:plasma membrane"/>
    <property type="evidence" value="ECO:0007669"/>
    <property type="project" value="TreeGrafter"/>
</dbReference>
<dbReference type="Pfam" id="PF22697">
    <property type="entry name" value="SOS1_NGEF_PH"/>
    <property type="match status" value="1"/>
</dbReference>
<evidence type="ECO:0000259" key="6">
    <source>
        <dbReference type="PROSITE" id="PS50010"/>
    </source>
</evidence>
<dbReference type="Gene3D" id="1.20.900.10">
    <property type="entry name" value="Dbl homology (DH) domain"/>
    <property type="match status" value="1"/>
</dbReference>
<dbReference type="InterPro" id="IPR001849">
    <property type="entry name" value="PH_domain"/>
</dbReference>
<dbReference type="WBParaSite" id="mrna-Wban_05658">
    <property type="protein sequence ID" value="mrna-Wban_05658"/>
    <property type="gene ID" value="Wban_05658"/>
</dbReference>
<evidence type="ECO:0000259" key="5">
    <source>
        <dbReference type="PROSITE" id="PS50009"/>
    </source>
</evidence>
<dbReference type="SUPFAM" id="SSF50729">
    <property type="entry name" value="PH domain-like"/>
    <property type="match status" value="1"/>
</dbReference>
<dbReference type="SUPFAM" id="SSF47113">
    <property type="entry name" value="Histone-fold"/>
    <property type="match status" value="1"/>
</dbReference>
<dbReference type="Gene3D" id="1.10.20.10">
    <property type="entry name" value="Histone, subunit A"/>
    <property type="match status" value="1"/>
</dbReference>
<dbReference type="SUPFAM" id="SSF48366">
    <property type="entry name" value="Ras GEF"/>
    <property type="match status" value="1"/>
</dbReference>
<dbReference type="InterPro" id="IPR000219">
    <property type="entry name" value="DH_dom"/>
</dbReference>
<dbReference type="PROSITE" id="PS50003">
    <property type="entry name" value="PH_DOMAIN"/>
    <property type="match status" value="1"/>
</dbReference>
<dbReference type="InterPro" id="IPR009072">
    <property type="entry name" value="Histone-fold"/>
</dbReference>
<sequence length="1465" mass="167598">MSISVGDATFNRSLAANRQSQWKSQKVFIDRIYQISNNCHPGIGLDQAAAEHIQEILICLFFELLESHPQTIEDMERNMRTTLPASMFHWVMQFQNTPEALHRIPRKKLHDKRNANSKSLMSLLHMLQPKLKELLGYKLDEEVMLYLLSVIEYIAADILKWTGNYVKNIRKCDPTIGLQNLKIALSADTSLMELTEMLYNEEETSTAGILNDNVEDIVQEMSYDEASRDFNREEAQYLRDLNLIIHVFRRRFEIAFEDDTHCLDEMFGNILELHELTVKVQRMLEDAIEMSDTPCVGAGLWELAEAHEFDVYIAYMDLFKQSLTTVIEKVLNDAKYEQFFLLEDRTHSITPGGETFRLAVKYVLPSLLEIPVVHFFRYVEFTNILCHLAQPPDEIEDLKSTKSYFSGLAVKVESLCPLFLINHLKTEQSVRALPESNCSRQRRRIQEIQRSIELWEGKEIGYKCAEVIREGDLLLLRSGPPSSVDTLKKNRGITVRHTFLFDHLLVLCKTLRSSRPEKPLYKFKDKVLIRKTDIFDLKDTEEFQNAFKIVSRWITHERGDNTSWILLCRTPEEKTNWMCDLVKIQAKSSLDRMLDASLKEEEKRVPLILPTSDQYRFADQDCDENIVFEDYTSSSGIPVVKHGTVLKLVERLTYHLYTDYNYVRTFLTTYHSFCTSSELLQLLIERFQVPTPPQLQIAEANNISNLESRELLNGPCAAAHSQDLGTQFSPTLLNRIERSYQRFRKEYQQPIQCRVLSVIRQWVNNHWYDFEHNPVLLQNLCSFLEETDSHGKVINQYKKWCKSIKKRADIIPSATHSALESEPSPVATTSYGPQKPKILWHIAEKGAIETYDLLSLHPIEIGRQITLLQFDLYKAIKPIELVGSAWTKRDKDLRSPQLLKLIDHSTMLTYWVARSIVETCSLDERVHMFSRVLEVMSVFEELNNFTGLVALYSALNSSSVYRLKACWERIDREKQVWYEKFKKLCNPHWKEMIERLKSINPPCVPFFGHYLSKIFFYEEGNSTFVQSEDLTHEQISADGNTSVVGATGRRVMVSFVKCRRIASIISDIQMYQNESYALEVEPSVRHFFETINPLNGFDGKESLETYMWEQSLKVEPKDPDKMEFVKPSRPAYVLKSPGIKPPKSISLAPSTSGPSNHYSGHRASGRGFSALNNYSPNISHSSDMSRPNLLPNFEDRNSYLGMVEITPGQQPRYLGDAKRGTQSTVASPTEPRIPPVMPRTKHRNDKASSTPPSPRSSQNGHFTTPSPPPLYPRKLSTQEQLAPPPPLKVLTHGGPDLNGPVPPHSAPFCTTHPDSFVFPPYGGNAISRTIAPLESISPVAQTVGIIPTVPPRKKVEQLPSPLFGDAVHVVWNKEAKSAVCDADDTISLPSSSQNSSQNNVTTTPKLYPRGACPVEPPPRPPKLFYNKKSQELCGEKVVTERNNSDSPPPLPPKTYKRRQQHNRLQ</sequence>
<dbReference type="InterPro" id="IPR055251">
    <property type="entry name" value="SOS1_NGEF_PH"/>
</dbReference>
<dbReference type="PROSITE" id="PS50009">
    <property type="entry name" value="RASGEF_CAT"/>
    <property type="match status" value="1"/>
</dbReference>
<dbReference type="CDD" id="cd22915">
    <property type="entry name" value="HFD_SOS1_rpt2"/>
    <property type="match status" value="1"/>
</dbReference>
<feature type="compositionally biased region" description="Basic and acidic residues" evidence="3">
    <location>
        <begin position="1428"/>
        <end position="1443"/>
    </location>
</feature>